<feature type="transmembrane region" description="Helical" evidence="6">
    <location>
        <begin position="249"/>
        <end position="270"/>
    </location>
</feature>
<dbReference type="InterPro" id="IPR051258">
    <property type="entry name" value="Diverse_Substrate_Transporter"/>
</dbReference>
<evidence type="ECO:0000256" key="3">
    <source>
        <dbReference type="ARBA" id="ARBA00022692"/>
    </source>
</evidence>
<dbReference type="PANTHER" id="PTHR42920">
    <property type="entry name" value="OS03G0707200 PROTEIN-RELATED"/>
    <property type="match status" value="1"/>
</dbReference>
<proteinExistence type="predicted"/>
<dbReference type="InterPro" id="IPR000620">
    <property type="entry name" value="EamA_dom"/>
</dbReference>
<feature type="transmembrane region" description="Helical" evidence="6">
    <location>
        <begin position="149"/>
        <end position="170"/>
    </location>
</feature>
<feature type="transmembrane region" description="Helical" evidence="6">
    <location>
        <begin position="276"/>
        <end position="295"/>
    </location>
</feature>
<feature type="transmembrane region" description="Helical" evidence="6">
    <location>
        <begin position="68"/>
        <end position="91"/>
    </location>
</feature>
<feature type="domain" description="EamA" evidence="7">
    <location>
        <begin position="8"/>
        <end position="139"/>
    </location>
</feature>
<sequence length="322" mass="32871">MPTALAPVVALLCATSAWGSLFLVGKPLLSVLDPLWFTVIRYLLAALLLGALAQLFGSTPWRKLRARLGRLTLLGLAGYGFFSVLVFYGLARSLPSHGAVIMASMPFTTLLLRWALDGQRPSAVSLVGAAMALAGVATVANVFSPAQAADAPMLLGDLLSLAGTLGWVLYTRGAAAMPELSPLEYTALTAVAAWPWMLLAALVATLLGLAQAPTIGVLASQLPALLYIAVLPTVLAAMAFNFGVRRLGAVAGTLFINMVPVSVLGVHALLGQAPSGAELAGAGLVALALGVNAWAGRKLTAGVGGHAARRPQTGAADCACSA</sequence>
<keyword evidence="2" id="KW-1003">Cell membrane</keyword>
<evidence type="ECO:0000256" key="6">
    <source>
        <dbReference type="SAM" id="Phobius"/>
    </source>
</evidence>
<evidence type="ECO:0000313" key="9">
    <source>
        <dbReference type="Proteomes" id="UP001177769"/>
    </source>
</evidence>
<dbReference type="Proteomes" id="UP001177769">
    <property type="component" value="Chromosome"/>
</dbReference>
<evidence type="ECO:0000256" key="2">
    <source>
        <dbReference type="ARBA" id="ARBA00022475"/>
    </source>
</evidence>
<feature type="transmembrane region" description="Helical" evidence="6">
    <location>
        <begin position="97"/>
        <end position="116"/>
    </location>
</feature>
<evidence type="ECO:0000256" key="1">
    <source>
        <dbReference type="ARBA" id="ARBA00004651"/>
    </source>
</evidence>
<reference evidence="8" key="1">
    <citation type="submission" date="2023-01" db="EMBL/GenBank/DDBJ databases">
        <title>Whole genome sequence of Paucibacter sp. S2-9 isolated from pond sediment.</title>
        <authorList>
            <person name="Jung J.Y."/>
        </authorList>
    </citation>
    <scope>NUCLEOTIDE SEQUENCE</scope>
    <source>
        <strain evidence="8">S2-9</strain>
    </source>
</reference>
<dbReference type="SUPFAM" id="SSF103481">
    <property type="entry name" value="Multidrug resistance efflux transporter EmrE"/>
    <property type="match status" value="1"/>
</dbReference>
<keyword evidence="3 6" id="KW-0812">Transmembrane</keyword>
<accession>A0AA95SQ06</accession>
<feature type="domain" description="EamA" evidence="7">
    <location>
        <begin position="155"/>
        <end position="289"/>
    </location>
</feature>
<dbReference type="InterPro" id="IPR037185">
    <property type="entry name" value="EmrE-like"/>
</dbReference>
<comment type="subcellular location">
    <subcellularLocation>
        <location evidence="1">Cell membrane</location>
        <topology evidence="1">Multi-pass membrane protein</topology>
    </subcellularLocation>
</comment>
<dbReference type="KEGG" id="pais:PFX98_04665"/>
<dbReference type="GO" id="GO:0005886">
    <property type="term" value="C:plasma membrane"/>
    <property type="evidence" value="ECO:0007669"/>
    <property type="project" value="UniProtKB-SubCell"/>
</dbReference>
<evidence type="ECO:0000259" key="7">
    <source>
        <dbReference type="Pfam" id="PF00892"/>
    </source>
</evidence>
<evidence type="ECO:0000313" key="8">
    <source>
        <dbReference type="EMBL" id="WIT12905.1"/>
    </source>
</evidence>
<gene>
    <name evidence="8" type="ORF">PFX98_04665</name>
</gene>
<feature type="transmembrane region" description="Helical" evidence="6">
    <location>
        <begin position="224"/>
        <end position="242"/>
    </location>
</feature>
<dbReference type="PANTHER" id="PTHR42920:SF14">
    <property type="entry name" value="TRANSPORTER, DRUG_METABOLITE EXPORTER FAMILY"/>
    <property type="match status" value="1"/>
</dbReference>
<dbReference type="EMBL" id="CP116346">
    <property type="protein sequence ID" value="WIT12905.1"/>
    <property type="molecule type" value="Genomic_DNA"/>
</dbReference>
<name>A0AA95SQ06_9BURK</name>
<feature type="transmembrane region" description="Helical" evidence="6">
    <location>
        <begin position="191"/>
        <end position="212"/>
    </location>
</feature>
<dbReference type="RefSeq" id="WP_285234006.1">
    <property type="nucleotide sequence ID" value="NZ_CP116346.1"/>
</dbReference>
<organism evidence="8 9">
    <name type="scientific">Paucibacter sediminis</name>
    <dbReference type="NCBI Taxonomy" id="3019553"/>
    <lineage>
        <taxon>Bacteria</taxon>
        <taxon>Pseudomonadati</taxon>
        <taxon>Pseudomonadota</taxon>
        <taxon>Betaproteobacteria</taxon>
        <taxon>Burkholderiales</taxon>
        <taxon>Sphaerotilaceae</taxon>
        <taxon>Roseateles</taxon>
    </lineage>
</organism>
<keyword evidence="9" id="KW-1185">Reference proteome</keyword>
<dbReference type="AlphaFoldDB" id="A0AA95SQ06"/>
<evidence type="ECO:0000256" key="4">
    <source>
        <dbReference type="ARBA" id="ARBA00022989"/>
    </source>
</evidence>
<feature type="transmembrane region" description="Helical" evidence="6">
    <location>
        <begin position="35"/>
        <end position="56"/>
    </location>
</feature>
<keyword evidence="4 6" id="KW-1133">Transmembrane helix</keyword>
<feature type="transmembrane region" description="Helical" evidence="6">
    <location>
        <begin position="123"/>
        <end position="143"/>
    </location>
</feature>
<dbReference type="Pfam" id="PF00892">
    <property type="entry name" value="EamA"/>
    <property type="match status" value="2"/>
</dbReference>
<evidence type="ECO:0000256" key="5">
    <source>
        <dbReference type="ARBA" id="ARBA00023136"/>
    </source>
</evidence>
<keyword evidence="5 6" id="KW-0472">Membrane</keyword>
<protein>
    <submittedName>
        <fullName evidence="8">DMT family transporter</fullName>
    </submittedName>
</protein>